<dbReference type="EnsemblPlants" id="PNT75990">
    <property type="protein sequence ID" value="PNT75990"/>
    <property type="gene ID" value="BRADI_1g42591v3"/>
</dbReference>
<keyword evidence="3" id="KW-1185">Reference proteome</keyword>
<dbReference type="InParanoid" id="A0A2K2DNY1"/>
<name>A0A2K2DNY1_BRADI</name>
<organism evidence="1">
    <name type="scientific">Brachypodium distachyon</name>
    <name type="common">Purple false brome</name>
    <name type="synonym">Trachynia distachya</name>
    <dbReference type="NCBI Taxonomy" id="15368"/>
    <lineage>
        <taxon>Eukaryota</taxon>
        <taxon>Viridiplantae</taxon>
        <taxon>Streptophyta</taxon>
        <taxon>Embryophyta</taxon>
        <taxon>Tracheophyta</taxon>
        <taxon>Spermatophyta</taxon>
        <taxon>Magnoliopsida</taxon>
        <taxon>Liliopsida</taxon>
        <taxon>Poales</taxon>
        <taxon>Poaceae</taxon>
        <taxon>BOP clade</taxon>
        <taxon>Pooideae</taxon>
        <taxon>Stipodae</taxon>
        <taxon>Brachypodieae</taxon>
        <taxon>Brachypodium</taxon>
    </lineage>
</organism>
<sequence length="243" mass="28208">MEFNELFHLFNRQKLDINLLRLWFAYQIREMRRMEVKKVGILDPVVFNYGDISLEPENDHSRTVASKYLVACLEKYADHDFILFFFNLEALKRTARGILLVPHIVVRREAEGWGVRWRFCSSPATWGRGRFCSPAARRTARRRGRAWRAGPQGDRWHRVRLRLETTAVGARLFSDLQALAGNLSTSLDEEERSNCLHSILLTSSAATILGEGYRQSSSSRRRRSLRARAPSCGLFLFFVLLFR</sequence>
<evidence type="ECO:0000313" key="2">
    <source>
        <dbReference type="EnsemblPlants" id="PNT75990"/>
    </source>
</evidence>
<dbReference type="EMBL" id="CM000880">
    <property type="protein sequence ID" value="PNT75990.1"/>
    <property type="molecule type" value="Genomic_DNA"/>
</dbReference>
<evidence type="ECO:0000313" key="1">
    <source>
        <dbReference type="EMBL" id="PNT75990.1"/>
    </source>
</evidence>
<dbReference type="Gramene" id="PNT75990">
    <property type="protein sequence ID" value="PNT75990"/>
    <property type="gene ID" value="BRADI_1g42591v3"/>
</dbReference>
<protein>
    <submittedName>
        <fullName evidence="1 2">Uncharacterized protein</fullName>
    </submittedName>
</protein>
<dbReference type="AlphaFoldDB" id="A0A2K2DNY1"/>
<dbReference type="Proteomes" id="UP000008810">
    <property type="component" value="Chromosome 1"/>
</dbReference>
<reference evidence="1" key="2">
    <citation type="submission" date="2017-06" db="EMBL/GenBank/DDBJ databases">
        <title>WGS assembly of Brachypodium distachyon.</title>
        <authorList>
            <consortium name="The International Brachypodium Initiative"/>
            <person name="Lucas S."/>
            <person name="Harmon-Smith M."/>
            <person name="Lail K."/>
            <person name="Tice H."/>
            <person name="Grimwood J."/>
            <person name="Bruce D."/>
            <person name="Barry K."/>
            <person name="Shu S."/>
            <person name="Lindquist E."/>
            <person name="Wang M."/>
            <person name="Pitluck S."/>
            <person name="Vogel J.P."/>
            <person name="Garvin D.F."/>
            <person name="Mockler T.C."/>
            <person name="Schmutz J."/>
            <person name="Rokhsar D."/>
            <person name="Bevan M.W."/>
        </authorList>
    </citation>
    <scope>NUCLEOTIDE SEQUENCE</scope>
    <source>
        <strain evidence="1">Bd21</strain>
    </source>
</reference>
<accession>A0A2K2DNY1</accession>
<proteinExistence type="predicted"/>
<gene>
    <name evidence="1" type="ORF">BRADI_1g42591v3</name>
</gene>
<reference evidence="2" key="3">
    <citation type="submission" date="2018-08" db="UniProtKB">
        <authorList>
            <consortium name="EnsemblPlants"/>
        </authorList>
    </citation>
    <scope>IDENTIFICATION</scope>
    <source>
        <strain evidence="2">cv. Bd21</strain>
    </source>
</reference>
<evidence type="ECO:0000313" key="3">
    <source>
        <dbReference type="Proteomes" id="UP000008810"/>
    </source>
</evidence>
<reference evidence="1 2" key="1">
    <citation type="journal article" date="2010" name="Nature">
        <title>Genome sequencing and analysis of the model grass Brachypodium distachyon.</title>
        <authorList>
            <consortium name="International Brachypodium Initiative"/>
        </authorList>
    </citation>
    <scope>NUCLEOTIDE SEQUENCE [LARGE SCALE GENOMIC DNA]</scope>
    <source>
        <strain evidence="1 2">Bd21</strain>
    </source>
</reference>